<evidence type="ECO:0000256" key="1">
    <source>
        <dbReference type="ARBA" id="ARBA00005417"/>
    </source>
</evidence>
<evidence type="ECO:0000256" key="4">
    <source>
        <dbReference type="ARBA" id="ARBA00022840"/>
    </source>
</evidence>
<evidence type="ECO:0000313" key="8">
    <source>
        <dbReference type="Proteomes" id="UP000193978"/>
    </source>
</evidence>
<dbReference type="Gene3D" id="3.40.50.300">
    <property type="entry name" value="P-loop containing nucleotide triphosphate hydrolases"/>
    <property type="match status" value="1"/>
</dbReference>
<dbReference type="RefSeq" id="WP_085770838.1">
    <property type="nucleotide sequence ID" value="NZ_AP027149.1"/>
</dbReference>
<name>A0A1W6MT29_9HYPH</name>
<dbReference type="SUPFAM" id="SSF52540">
    <property type="entry name" value="P-loop containing nucleoside triphosphate hydrolases"/>
    <property type="match status" value="1"/>
</dbReference>
<dbReference type="PROSITE" id="PS00211">
    <property type="entry name" value="ABC_TRANSPORTER_1"/>
    <property type="match status" value="1"/>
</dbReference>
<dbReference type="CDD" id="cd03255">
    <property type="entry name" value="ABC_MJ0796_LolCDE_FtsE"/>
    <property type="match status" value="1"/>
</dbReference>
<dbReference type="GO" id="GO:0016887">
    <property type="term" value="F:ATP hydrolysis activity"/>
    <property type="evidence" value="ECO:0007669"/>
    <property type="project" value="InterPro"/>
</dbReference>
<evidence type="ECO:0000259" key="6">
    <source>
        <dbReference type="PROSITE" id="PS50893"/>
    </source>
</evidence>
<organism evidence="7 8">
    <name type="scientific">Methylocystis bryophila</name>
    <dbReference type="NCBI Taxonomy" id="655015"/>
    <lineage>
        <taxon>Bacteria</taxon>
        <taxon>Pseudomonadati</taxon>
        <taxon>Pseudomonadota</taxon>
        <taxon>Alphaproteobacteria</taxon>
        <taxon>Hyphomicrobiales</taxon>
        <taxon>Methylocystaceae</taxon>
        <taxon>Methylocystis</taxon>
    </lineage>
</organism>
<dbReference type="PANTHER" id="PTHR24220:SF689">
    <property type="entry name" value="LIPOPROTEIN-RELEASING SYSTEM ATP-BINDING PROTEIN LOLD"/>
    <property type="match status" value="1"/>
</dbReference>
<gene>
    <name evidence="7" type="ORF">B1812_06370</name>
</gene>
<dbReference type="GO" id="GO:0005886">
    <property type="term" value="C:plasma membrane"/>
    <property type="evidence" value="ECO:0007669"/>
    <property type="project" value="TreeGrafter"/>
</dbReference>
<dbReference type="SMART" id="SM00382">
    <property type="entry name" value="AAA"/>
    <property type="match status" value="1"/>
</dbReference>
<dbReference type="InterPro" id="IPR017871">
    <property type="entry name" value="ABC_transporter-like_CS"/>
</dbReference>
<dbReference type="PANTHER" id="PTHR24220">
    <property type="entry name" value="IMPORT ATP-BINDING PROTEIN"/>
    <property type="match status" value="1"/>
</dbReference>
<evidence type="ECO:0000256" key="3">
    <source>
        <dbReference type="ARBA" id="ARBA00022741"/>
    </source>
</evidence>
<proteinExistence type="inferred from homology"/>
<dbReference type="AlphaFoldDB" id="A0A1W6MT29"/>
<reference evidence="7 8" key="1">
    <citation type="submission" date="2017-02" db="EMBL/GenBank/DDBJ databases">
        <authorList>
            <person name="Peterson S.W."/>
        </authorList>
    </citation>
    <scope>NUCLEOTIDE SEQUENCE [LARGE SCALE GENOMIC DNA]</scope>
    <source>
        <strain evidence="7 8">S285</strain>
    </source>
</reference>
<dbReference type="PROSITE" id="PS50893">
    <property type="entry name" value="ABC_TRANSPORTER_2"/>
    <property type="match status" value="1"/>
</dbReference>
<keyword evidence="8" id="KW-1185">Reference proteome</keyword>
<dbReference type="KEGG" id="mbry:B1812_06370"/>
<dbReference type="OrthoDB" id="9802264at2"/>
<dbReference type="InterPro" id="IPR003593">
    <property type="entry name" value="AAA+_ATPase"/>
</dbReference>
<comment type="similarity">
    <text evidence="1">Belongs to the ABC transporter superfamily.</text>
</comment>
<dbReference type="EMBL" id="CP019948">
    <property type="protein sequence ID" value="ARN80760.1"/>
    <property type="molecule type" value="Genomic_DNA"/>
</dbReference>
<dbReference type="Pfam" id="PF00005">
    <property type="entry name" value="ABC_tran"/>
    <property type="match status" value="1"/>
</dbReference>
<accession>A0A1W6MT29</accession>
<protein>
    <submittedName>
        <fullName evidence="7">ABC transporter</fullName>
    </submittedName>
</protein>
<dbReference type="InterPro" id="IPR003439">
    <property type="entry name" value="ABC_transporter-like_ATP-bd"/>
</dbReference>
<dbReference type="InterPro" id="IPR017911">
    <property type="entry name" value="MacB-like_ATP-bd"/>
</dbReference>
<sequence>MILRAEGLRKSYGDGKTRVDAVDSADLNIQAGEFISIVGRSGSGKSTLLAMIGALMRPSEGEIVMAGESVWSMSEIARSDLRRRRVGFIFQFSSLLPNLRAVDNVALPAMLGGDVAPEAAYARAHDLLTRVGLARRVSSYPGEMSGGEQRRVAVARALINRPELLLADEPTSDLDEETEEEIVALLEALRKDEGFSLLLVTHNRDLAALADRRLEMKQGRLIAHDSAPAAARPLRPIVLPQPAPPEAEAAAAVAGAEAFHRLGGRLWASFGRLAAGAALFFGLAMLVNEGVARFQQHQVEARRTRLAALEELATSTLRSDIADITSLGDHRYNVTIYLENTRNEPIYVMSPSVQAFVQVGSAWQEEPLAPVAEASASVLKVTGRQLYHFVLEARVAKFAELLPHYMHVRFSNNMLVSPESTPKDELFQRNDNYFVYLKPDGVEDATILKDVRFPGAPPLWIWMPPH</sequence>
<dbReference type="InterPro" id="IPR027417">
    <property type="entry name" value="P-loop_NTPase"/>
</dbReference>
<dbReference type="STRING" id="655015.B1812_06370"/>
<keyword evidence="4" id="KW-0067">ATP-binding</keyword>
<dbReference type="InterPro" id="IPR015854">
    <property type="entry name" value="ABC_transpr_LolD-like"/>
</dbReference>
<evidence type="ECO:0000256" key="2">
    <source>
        <dbReference type="ARBA" id="ARBA00022448"/>
    </source>
</evidence>
<dbReference type="Proteomes" id="UP000193978">
    <property type="component" value="Chromosome"/>
</dbReference>
<keyword evidence="3" id="KW-0547">Nucleotide-binding</keyword>
<dbReference type="GO" id="GO:0005524">
    <property type="term" value="F:ATP binding"/>
    <property type="evidence" value="ECO:0007669"/>
    <property type="project" value="UniProtKB-KW"/>
</dbReference>
<evidence type="ECO:0000313" key="7">
    <source>
        <dbReference type="EMBL" id="ARN80760.1"/>
    </source>
</evidence>
<keyword evidence="2" id="KW-0813">Transport</keyword>
<dbReference type="GO" id="GO:0022857">
    <property type="term" value="F:transmembrane transporter activity"/>
    <property type="evidence" value="ECO:0007669"/>
    <property type="project" value="TreeGrafter"/>
</dbReference>
<evidence type="ECO:0000256" key="5">
    <source>
        <dbReference type="ARBA" id="ARBA00022967"/>
    </source>
</evidence>
<keyword evidence="5" id="KW-1278">Translocase</keyword>
<feature type="domain" description="ABC transporter" evidence="6">
    <location>
        <begin position="3"/>
        <end position="243"/>
    </location>
</feature>